<name>A0A9W7C252_9STRA</name>
<dbReference type="Proteomes" id="UP001162640">
    <property type="component" value="Unassembled WGS sequence"/>
</dbReference>
<sequence>PPVAVNFINDGGSTLTMSVKGKGQITIDRKFNFNSKVESNYDVKSSELTIKLKEFNGKSYDDIEDVIKSNSNVKKL</sequence>
<evidence type="ECO:0000313" key="1">
    <source>
        <dbReference type="EMBL" id="GMH96610.1"/>
    </source>
</evidence>
<comment type="caution">
    <text evidence="1">The sequence shown here is derived from an EMBL/GenBank/DDBJ whole genome shotgun (WGS) entry which is preliminary data.</text>
</comment>
<evidence type="ECO:0000313" key="2">
    <source>
        <dbReference type="Proteomes" id="UP001162640"/>
    </source>
</evidence>
<accession>A0A9W7C252</accession>
<reference evidence="2" key="1">
    <citation type="journal article" date="2023" name="Commun. Biol.">
        <title>Genome analysis of Parmales, the sister group of diatoms, reveals the evolutionary specialization of diatoms from phago-mixotrophs to photoautotrophs.</title>
        <authorList>
            <person name="Ban H."/>
            <person name="Sato S."/>
            <person name="Yoshikawa S."/>
            <person name="Yamada K."/>
            <person name="Nakamura Y."/>
            <person name="Ichinomiya M."/>
            <person name="Sato N."/>
            <person name="Blanc-Mathieu R."/>
            <person name="Endo H."/>
            <person name="Kuwata A."/>
            <person name="Ogata H."/>
        </authorList>
    </citation>
    <scope>NUCLEOTIDE SEQUENCE [LARGE SCALE GENOMIC DNA]</scope>
</reference>
<protein>
    <submittedName>
        <fullName evidence="1">Uncharacterized protein</fullName>
    </submittedName>
</protein>
<feature type="non-terminal residue" evidence="1">
    <location>
        <position position="1"/>
    </location>
</feature>
<dbReference type="AlphaFoldDB" id="A0A9W7C252"/>
<organism evidence="1 2">
    <name type="scientific">Triparma laevis f. inornata</name>
    <dbReference type="NCBI Taxonomy" id="1714386"/>
    <lineage>
        <taxon>Eukaryota</taxon>
        <taxon>Sar</taxon>
        <taxon>Stramenopiles</taxon>
        <taxon>Ochrophyta</taxon>
        <taxon>Bolidophyceae</taxon>
        <taxon>Parmales</taxon>
        <taxon>Triparmaceae</taxon>
        <taxon>Triparma</taxon>
    </lineage>
</organism>
<gene>
    <name evidence="1" type="ORF">TL16_g13313</name>
</gene>
<dbReference type="EMBL" id="BLQM01000698">
    <property type="protein sequence ID" value="GMH96610.1"/>
    <property type="molecule type" value="Genomic_DNA"/>
</dbReference>
<proteinExistence type="predicted"/>